<organism evidence="1 2">
    <name type="scientific">Nocardia huaxiensis</name>
    <dbReference type="NCBI Taxonomy" id="2755382"/>
    <lineage>
        <taxon>Bacteria</taxon>
        <taxon>Bacillati</taxon>
        <taxon>Actinomycetota</taxon>
        <taxon>Actinomycetes</taxon>
        <taxon>Mycobacteriales</taxon>
        <taxon>Nocardiaceae</taxon>
        <taxon>Nocardia</taxon>
    </lineage>
</organism>
<dbReference type="AlphaFoldDB" id="A0A7D6V6T3"/>
<dbReference type="InterPro" id="IPR019587">
    <property type="entry name" value="Polyketide_cyclase/dehydratase"/>
</dbReference>
<gene>
    <name evidence="1" type="ORF">H0264_21900</name>
</gene>
<evidence type="ECO:0000313" key="1">
    <source>
        <dbReference type="EMBL" id="QLY28054.1"/>
    </source>
</evidence>
<dbReference type="Gene3D" id="3.30.530.20">
    <property type="match status" value="1"/>
</dbReference>
<accession>A0A7D6V6T3</accession>
<protein>
    <submittedName>
        <fullName evidence="1">SRPBCC family protein</fullName>
    </submittedName>
</protein>
<name>A0A7D6V6T3_9NOCA</name>
<dbReference type="CDD" id="cd07812">
    <property type="entry name" value="SRPBCC"/>
    <property type="match status" value="1"/>
</dbReference>
<dbReference type="InterPro" id="IPR023393">
    <property type="entry name" value="START-like_dom_sf"/>
</dbReference>
<dbReference type="Pfam" id="PF10604">
    <property type="entry name" value="Polyketide_cyc2"/>
    <property type="match status" value="1"/>
</dbReference>
<dbReference type="KEGG" id="nhu:H0264_21900"/>
<proteinExistence type="predicted"/>
<keyword evidence="2" id="KW-1185">Reference proteome</keyword>
<evidence type="ECO:0000313" key="2">
    <source>
        <dbReference type="Proteomes" id="UP000515512"/>
    </source>
</evidence>
<dbReference type="Proteomes" id="UP000515512">
    <property type="component" value="Chromosome"/>
</dbReference>
<sequence>MPGQPPSVAASDKQVTEPVLEDGIEIDAPIDRVWALVKDVRRMPDWSPQVRSTRLRSGYLEIASGAQFTSLNSEAGLDWTTHGEIVRCTAERELAFRIEENWVIWSFLLERTESGGTRLTQRRETPDGISPLSKKLTETYLGGYEAFTASMRAGMRQTLENIKAEAERGGSI</sequence>
<reference evidence="1 2" key="1">
    <citation type="submission" date="2020-07" db="EMBL/GenBank/DDBJ databases">
        <authorList>
            <person name="Zhuang K."/>
            <person name="Ran Y."/>
        </authorList>
    </citation>
    <scope>NUCLEOTIDE SEQUENCE [LARGE SCALE GENOMIC DNA]</scope>
    <source>
        <strain evidence="1 2">WCH-YHL-001</strain>
    </source>
</reference>
<dbReference type="SUPFAM" id="SSF55961">
    <property type="entry name" value="Bet v1-like"/>
    <property type="match status" value="1"/>
</dbReference>
<dbReference type="RefSeq" id="WP_181579262.1">
    <property type="nucleotide sequence ID" value="NZ_CP059399.1"/>
</dbReference>
<dbReference type="EMBL" id="CP059399">
    <property type="protein sequence ID" value="QLY28054.1"/>
    <property type="molecule type" value="Genomic_DNA"/>
</dbReference>